<protein>
    <submittedName>
        <fullName evidence="3">Alginate lyase</fullName>
    </submittedName>
</protein>
<dbReference type="Proteomes" id="UP000321113">
    <property type="component" value="Unassembled WGS sequence"/>
</dbReference>
<dbReference type="OrthoDB" id="1113844at2"/>
<sequence>MKKTILTSAALALLASPVFAAQKTPADILDLSCWKISIPVEAENGFATTVEEKVLTSGFVDSDNFYVNEAGDGVVFSSPVKGVTTSKNTTYTRSELHEMGRCSDTSIEPYGVGPDGKRAINKNNWVFGSSPESAQKIASGVNGTMDAVLSVDQVAEGGEVWQQGRVIVGQIHANDDEPAKLYYRKMPNHDQGSVWLVHETNGGVETTYPLVGNNVPDYYTQDGEVIEPTDGIKLGERWGYQIKTVENELTVTIRRDGKDDVVQVVDMSDSGYDDGEQYMFFKAGLYHVNRSGAPDERASVTFYDLQVSHD</sequence>
<dbReference type="InterPro" id="IPR013320">
    <property type="entry name" value="ConA-like_dom_sf"/>
</dbReference>
<feature type="chain" id="PRO_5022010090" evidence="1">
    <location>
        <begin position="21"/>
        <end position="310"/>
    </location>
</feature>
<evidence type="ECO:0000313" key="3">
    <source>
        <dbReference type="EMBL" id="GEM78942.1"/>
    </source>
</evidence>
<organism evidence="3 4">
    <name type="scientific">Vibrio superstes NBRC 103154</name>
    <dbReference type="NCBI Taxonomy" id="1219062"/>
    <lineage>
        <taxon>Bacteria</taxon>
        <taxon>Pseudomonadati</taxon>
        <taxon>Pseudomonadota</taxon>
        <taxon>Gammaproteobacteria</taxon>
        <taxon>Vibrionales</taxon>
        <taxon>Vibrionaceae</taxon>
        <taxon>Vibrio</taxon>
    </lineage>
</organism>
<dbReference type="RefSeq" id="WP_119008621.1">
    <property type="nucleotide sequence ID" value="NZ_BJXK01000004.1"/>
</dbReference>
<evidence type="ECO:0000313" key="4">
    <source>
        <dbReference type="Proteomes" id="UP000321113"/>
    </source>
</evidence>
<evidence type="ECO:0000259" key="2">
    <source>
        <dbReference type="Pfam" id="PF08787"/>
    </source>
</evidence>
<dbReference type="EMBL" id="BJXK01000004">
    <property type="protein sequence ID" value="GEM78942.1"/>
    <property type="molecule type" value="Genomic_DNA"/>
</dbReference>
<name>A0A511QQU7_9VIBR</name>
<feature type="signal peptide" evidence="1">
    <location>
        <begin position="1"/>
        <end position="20"/>
    </location>
</feature>
<feature type="domain" description="Alginate lyase 2" evidence="2">
    <location>
        <begin position="29"/>
        <end position="309"/>
    </location>
</feature>
<dbReference type="InterPro" id="IPR014895">
    <property type="entry name" value="Alginate_lyase_2"/>
</dbReference>
<dbReference type="GO" id="GO:0016829">
    <property type="term" value="F:lyase activity"/>
    <property type="evidence" value="ECO:0007669"/>
    <property type="project" value="UniProtKB-KW"/>
</dbReference>
<keyword evidence="3" id="KW-0456">Lyase</keyword>
<proteinExistence type="predicted"/>
<dbReference type="SUPFAM" id="SSF49899">
    <property type="entry name" value="Concanavalin A-like lectins/glucanases"/>
    <property type="match status" value="1"/>
</dbReference>
<keyword evidence="1" id="KW-0732">Signal</keyword>
<accession>A0A511QQU7</accession>
<evidence type="ECO:0000256" key="1">
    <source>
        <dbReference type="SAM" id="SignalP"/>
    </source>
</evidence>
<dbReference type="Gene3D" id="2.60.120.200">
    <property type="match status" value="1"/>
</dbReference>
<dbReference type="AlphaFoldDB" id="A0A511QQU7"/>
<keyword evidence="4" id="KW-1185">Reference proteome</keyword>
<comment type="caution">
    <text evidence="3">The sequence shown here is derived from an EMBL/GenBank/DDBJ whole genome shotgun (WGS) entry which is preliminary data.</text>
</comment>
<reference evidence="3 4" key="1">
    <citation type="submission" date="2019-07" db="EMBL/GenBank/DDBJ databases">
        <title>Whole genome shotgun sequence of Vibrio superstes NBRC 103154.</title>
        <authorList>
            <person name="Hosoyama A."/>
            <person name="Uohara A."/>
            <person name="Ohji S."/>
            <person name="Ichikawa N."/>
        </authorList>
    </citation>
    <scope>NUCLEOTIDE SEQUENCE [LARGE SCALE GENOMIC DNA]</scope>
    <source>
        <strain evidence="3 4">NBRC 103154</strain>
    </source>
</reference>
<gene>
    <name evidence="3" type="ORF">VSU01S_11870</name>
</gene>
<dbReference type="Pfam" id="PF08787">
    <property type="entry name" value="Alginate_lyase2"/>
    <property type="match status" value="1"/>
</dbReference>